<name>A0A9P5X7J9_9AGAR</name>
<evidence type="ECO:0000313" key="3">
    <source>
        <dbReference type="Proteomes" id="UP000807342"/>
    </source>
</evidence>
<feature type="domain" description="Chromo" evidence="1">
    <location>
        <begin position="352"/>
        <end position="408"/>
    </location>
</feature>
<dbReference type="GO" id="GO:0006338">
    <property type="term" value="P:chromatin remodeling"/>
    <property type="evidence" value="ECO:0007669"/>
    <property type="project" value="UniProtKB-ARBA"/>
</dbReference>
<dbReference type="InterPro" id="IPR016197">
    <property type="entry name" value="Chromo-like_dom_sf"/>
</dbReference>
<protein>
    <recommendedName>
        <fullName evidence="1">Chromo domain-containing protein</fullName>
    </recommendedName>
</protein>
<dbReference type="Pfam" id="PF00385">
    <property type="entry name" value="Chromo"/>
    <property type="match status" value="1"/>
</dbReference>
<dbReference type="Proteomes" id="UP000807342">
    <property type="component" value="Unassembled WGS sequence"/>
</dbReference>
<sequence length="408" mass="47039">MVCIALAPIVISGTRLIPTVAFDTFWRFAAERQAVDNRRRAGQAWPWTKDVILQKYHFCNTFRVLDRLSQYIIREVVEKGSQKPEELAFRVILFNLFTKIETWEMLQDEVGPLKWATYDRTRYAAVLHKAKSLGKAIYTGAFQKPAPKFESADGYVNHLILLEVFMDNEIHVKCQHAWHMADIFEYLISFPSMGEFATYQLILNLSYTKLLNFHRNDFVVPGPGASSGLGKMFGTSMSSGLATKPQFEIEVIRWLTENQKYHFERLDLKPPGLGPKNLPMDVADVEHTLCELDKYARLAHTNIKGRRKELRRGFEPKSSLPAKPILPKAWNHPARGTPRIRPDKALVVEKRYSVSRIKTHRNGEKGREYLVFWWGYPESDATWEPEHTLKDDAAGAVADYWRRANGKK</sequence>
<dbReference type="PROSITE" id="PS50013">
    <property type="entry name" value="CHROMO_2"/>
    <property type="match status" value="1"/>
</dbReference>
<dbReference type="AlphaFoldDB" id="A0A9P5X7J9"/>
<evidence type="ECO:0000259" key="1">
    <source>
        <dbReference type="PROSITE" id="PS50013"/>
    </source>
</evidence>
<dbReference type="InterPro" id="IPR000953">
    <property type="entry name" value="Chromo/chromo_shadow_dom"/>
</dbReference>
<keyword evidence="3" id="KW-1185">Reference proteome</keyword>
<reference evidence="2" key="1">
    <citation type="submission" date="2020-11" db="EMBL/GenBank/DDBJ databases">
        <authorList>
            <consortium name="DOE Joint Genome Institute"/>
            <person name="Ahrendt S."/>
            <person name="Riley R."/>
            <person name="Andreopoulos W."/>
            <person name="Labutti K."/>
            <person name="Pangilinan J."/>
            <person name="Ruiz-Duenas F.J."/>
            <person name="Barrasa J.M."/>
            <person name="Sanchez-Garcia M."/>
            <person name="Camarero S."/>
            <person name="Miyauchi S."/>
            <person name="Serrano A."/>
            <person name="Linde D."/>
            <person name="Babiker R."/>
            <person name="Drula E."/>
            <person name="Ayuso-Fernandez I."/>
            <person name="Pacheco R."/>
            <person name="Padilla G."/>
            <person name="Ferreira P."/>
            <person name="Barriuso J."/>
            <person name="Kellner H."/>
            <person name="Castanera R."/>
            <person name="Alfaro M."/>
            <person name="Ramirez L."/>
            <person name="Pisabarro A.G."/>
            <person name="Kuo A."/>
            <person name="Tritt A."/>
            <person name="Lipzen A."/>
            <person name="He G."/>
            <person name="Yan M."/>
            <person name="Ng V."/>
            <person name="Cullen D."/>
            <person name="Martin F."/>
            <person name="Rosso M.-N."/>
            <person name="Henrissat B."/>
            <person name="Hibbett D."/>
            <person name="Martinez A.T."/>
            <person name="Grigoriev I.V."/>
        </authorList>
    </citation>
    <scope>NUCLEOTIDE SEQUENCE</scope>
    <source>
        <strain evidence="2">MF-IS2</strain>
    </source>
</reference>
<organism evidence="2 3">
    <name type="scientific">Macrolepiota fuliginosa MF-IS2</name>
    <dbReference type="NCBI Taxonomy" id="1400762"/>
    <lineage>
        <taxon>Eukaryota</taxon>
        <taxon>Fungi</taxon>
        <taxon>Dikarya</taxon>
        <taxon>Basidiomycota</taxon>
        <taxon>Agaricomycotina</taxon>
        <taxon>Agaricomycetes</taxon>
        <taxon>Agaricomycetidae</taxon>
        <taxon>Agaricales</taxon>
        <taxon>Agaricineae</taxon>
        <taxon>Agaricaceae</taxon>
        <taxon>Macrolepiota</taxon>
    </lineage>
</organism>
<dbReference type="CDD" id="cd00024">
    <property type="entry name" value="CD_CSD"/>
    <property type="match status" value="1"/>
</dbReference>
<dbReference type="EMBL" id="MU151270">
    <property type="protein sequence ID" value="KAF9445984.1"/>
    <property type="molecule type" value="Genomic_DNA"/>
</dbReference>
<dbReference type="SMART" id="SM00298">
    <property type="entry name" value="CHROMO"/>
    <property type="match status" value="1"/>
</dbReference>
<dbReference type="OrthoDB" id="433924at2759"/>
<dbReference type="InterPro" id="IPR040684">
    <property type="entry name" value="HMUDK_hel"/>
</dbReference>
<accession>A0A9P5X7J9</accession>
<evidence type="ECO:0000313" key="2">
    <source>
        <dbReference type="EMBL" id="KAF9445984.1"/>
    </source>
</evidence>
<gene>
    <name evidence="2" type="ORF">P691DRAFT_674554</name>
</gene>
<dbReference type="SUPFAM" id="SSF54160">
    <property type="entry name" value="Chromo domain-like"/>
    <property type="match status" value="1"/>
</dbReference>
<comment type="caution">
    <text evidence="2">The sequence shown here is derived from an EMBL/GenBank/DDBJ whole genome shotgun (WGS) entry which is preliminary data.</text>
</comment>
<dbReference type="InterPro" id="IPR023780">
    <property type="entry name" value="Chromo_domain"/>
</dbReference>
<dbReference type="Pfam" id="PF18723">
    <property type="entry name" value="HMUDK_hel"/>
    <property type="match status" value="1"/>
</dbReference>
<dbReference type="Gene3D" id="2.40.50.40">
    <property type="match status" value="1"/>
</dbReference>
<proteinExistence type="predicted"/>